<sequence>MIDYATGGPLTALSHPVAEQLPHAVADLCRLAAGLVIQPADARAQELPASRFDENQLRPASRIVDALLAVDPAELTVARPPARRVVGTCRHFAVLTCALLRHRGVPARARCGFATYFQPGQGLDHWITEVRNAGGRWRRVDSEVLGGDLPVNAEDLAAGDFLTGGEAWVAYREGRIDATTFGVYGTENWGPAEIRGNAVRDLAALNRVEMLPWDEWGRMTASYQGTTGAEYDALMDTVAATCAADDPRELARLYASEDLTVPAGLVR</sequence>
<protein>
    <submittedName>
        <fullName evidence="2">Transglutaminase-like domain-containing protein</fullName>
    </submittedName>
</protein>
<gene>
    <name evidence="2" type="ORF">GCM10009539_35160</name>
</gene>
<feature type="domain" description="Transglutaminase-like" evidence="1">
    <location>
        <begin position="86"/>
        <end position="141"/>
    </location>
</feature>
<comment type="caution">
    <text evidence="2">The sequence shown here is derived from an EMBL/GenBank/DDBJ whole genome shotgun (WGS) entry which is preliminary data.</text>
</comment>
<dbReference type="Pfam" id="PF01841">
    <property type="entry name" value="Transglut_core"/>
    <property type="match status" value="1"/>
</dbReference>
<dbReference type="RefSeq" id="WP_344649905.1">
    <property type="nucleotide sequence ID" value="NZ_BAAAGX010000014.1"/>
</dbReference>
<organism evidence="2 3">
    <name type="scientific">Cryptosporangium japonicum</name>
    <dbReference type="NCBI Taxonomy" id="80872"/>
    <lineage>
        <taxon>Bacteria</taxon>
        <taxon>Bacillati</taxon>
        <taxon>Actinomycetota</taxon>
        <taxon>Actinomycetes</taxon>
        <taxon>Cryptosporangiales</taxon>
        <taxon>Cryptosporangiaceae</taxon>
        <taxon>Cryptosporangium</taxon>
    </lineage>
</organism>
<dbReference type="Gene3D" id="3.10.620.30">
    <property type="match status" value="1"/>
</dbReference>
<reference evidence="2 3" key="1">
    <citation type="journal article" date="2019" name="Int. J. Syst. Evol. Microbiol.">
        <title>The Global Catalogue of Microorganisms (GCM) 10K type strain sequencing project: providing services to taxonomists for standard genome sequencing and annotation.</title>
        <authorList>
            <consortium name="The Broad Institute Genomics Platform"/>
            <consortium name="The Broad Institute Genome Sequencing Center for Infectious Disease"/>
            <person name="Wu L."/>
            <person name="Ma J."/>
        </authorList>
    </citation>
    <scope>NUCLEOTIDE SEQUENCE [LARGE SCALE GENOMIC DNA]</scope>
    <source>
        <strain evidence="2 3">JCM 10425</strain>
    </source>
</reference>
<keyword evidence="3" id="KW-1185">Reference proteome</keyword>
<name>A0ABN0UDA7_9ACTN</name>
<dbReference type="InterPro" id="IPR002931">
    <property type="entry name" value="Transglutaminase-like"/>
</dbReference>
<evidence type="ECO:0000259" key="1">
    <source>
        <dbReference type="Pfam" id="PF01841"/>
    </source>
</evidence>
<dbReference type="InterPro" id="IPR038765">
    <property type="entry name" value="Papain-like_cys_pep_sf"/>
</dbReference>
<proteinExistence type="predicted"/>
<dbReference type="EMBL" id="BAAAGX010000014">
    <property type="protein sequence ID" value="GAA0246790.1"/>
    <property type="molecule type" value="Genomic_DNA"/>
</dbReference>
<accession>A0ABN0UDA7</accession>
<evidence type="ECO:0000313" key="2">
    <source>
        <dbReference type="EMBL" id="GAA0246790.1"/>
    </source>
</evidence>
<dbReference type="SUPFAM" id="SSF54001">
    <property type="entry name" value="Cysteine proteinases"/>
    <property type="match status" value="1"/>
</dbReference>
<evidence type="ECO:0000313" key="3">
    <source>
        <dbReference type="Proteomes" id="UP001500967"/>
    </source>
</evidence>
<dbReference type="Proteomes" id="UP001500967">
    <property type="component" value="Unassembled WGS sequence"/>
</dbReference>